<organism evidence="3 4">
    <name type="scientific">Tupaia chinensis</name>
    <name type="common">Chinese tree shrew</name>
    <name type="synonym">Tupaia belangeri chinensis</name>
    <dbReference type="NCBI Taxonomy" id="246437"/>
    <lineage>
        <taxon>Eukaryota</taxon>
        <taxon>Metazoa</taxon>
        <taxon>Chordata</taxon>
        <taxon>Craniata</taxon>
        <taxon>Vertebrata</taxon>
        <taxon>Euteleostomi</taxon>
        <taxon>Mammalia</taxon>
        <taxon>Eutheria</taxon>
        <taxon>Euarchontoglires</taxon>
        <taxon>Scandentia</taxon>
        <taxon>Tupaiidae</taxon>
        <taxon>Tupaia</taxon>
    </lineage>
</organism>
<evidence type="ECO:0000256" key="2">
    <source>
        <dbReference type="SAM" id="MobiDB-lite"/>
    </source>
</evidence>
<reference evidence="4" key="2">
    <citation type="journal article" date="2013" name="Nat. Commun.">
        <title>Genome of the Chinese tree shrew.</title>
        <authorList>
            <person name="Fan Y."/>
            <person name="Huang Z.Y."/>
            <person name="Cao C.C."/>
            <person name="Chen C.S."/>
            <person name="Chen Y.X."/>
            <person name="Fan D.D."/>
            <person name="He J."/>
            <person name="Hou H.L."/>
            <person name="Hu L."/>
            <person name="Hu X.T."/>
            <person name="Jiang X.T."/>
            <person name="Lai R."/>
            <person name="Lang Y.S."/>
            <person name="Liang B."/>
            <person name="Liao S.G."/>
            <person name="Mu D."/>
            <person name="Ma Y.Y."/>
            <person name="Niu Y.Y."/>
            <person name="Sun X.Q."/>
            <person name="Xia J.Q."/>
            <person name="Xiao J."/>
            <person name="Xiong Z.Q."/>
            <person name="Xu L."/>
            <person name="Yang L."/>
            <person name="Zhang Y."/>
            <person name="Zhao W."/>
            <person name="Zhao X.D."/>
            <person name="Zheng Y.T."/>
            <person name="Zhou J.M."/>
            <person name="Zhu Y.B."/>
            <person name="Zhang G.J."/>
            <person name="Wang J."/>
            <person name="Yao Y.G."/>
        </authorList>
    </citation>
    <scope>NUCLEOTIDE SEQUENCE [LARGE SCALE GENOMIC DNA]</scope>
</reference>
<keyword evidence="4" id="KW-1185">Reference proteome</keyword>
<dbReference type="eggNOG" id="KOG4177">
    <property type="taxonomic scope" value="Eukaryota"/>
</dbReference>
<feature type="repeat" description="ANK" evidence="1">
    <location>
        <begin position="135"/>
        <end position="171"/>
    </location>
</feature>
<dbReference type="InterPro" id="IPR042335">
    <property type="entry name" value="ANKRD53"/>
</dbReference>
<dbReference type="FunCoup" id="L9KS87">
    <property type="interactions" value="25"/>
</dbReference>
<dbReference type="GO" id="GO:0000922">
    <property type="term" value="C:spindle pole"/>
    <property type="evidence" value="ECO:0007669"/>
    <property type="project" value="TreeGrafter"/>
</dbReference>
<evidence type="ECO:0000256" key="1">
    <source>
        <dbReference type="PROSITE-ProRule" id="PRU00023"/>
    </source>
</evidence>
<evidence type="ECO:0000313" key="3">
    <source>
        <dbReference type="EMBL" id="ELW64052.1"/>
    </source>
</evidence>
<dbReference type="Pfam" id="PF12796">
    <property type="entry name" value="Ank_2"/>
    <property type="match status" value="1"/>
</dbReference>
<dbReference type="PANTHER" id="PTHR24160:SF1">
    <property type="entry name" value="ANKYRIN REPEAT DOMAIN-CONTAINING PROTEIN 53"/>
    <property type="match status" value="1"/>
</dbReference>
<dbReference type="PROSITE" id="PS50297">
    <property type="entry name" value="ANK_REP_REGION"/>
    <property type="match status" value="2"/>
</dbReference>
<dbReference type="PROSITE" id="PS50088">
    <property type="entry name" value="ANK_REPEAT"/>
    <property type="match status" value="2"/>
</dbReference>
<dbReference type="Gene3D" id="1.25.40.20">
    <property type="entry name" value="Ankyrin repeat-containing domain"/>
    <property type="match status" value="1"/>
</dbReference>
<dbReference type="GO" id="GO:0007080">
    <property type="term" value="P:mitotic metaphase chromosome alignment"/>
    <property type="evidence" value="ECO:0007669"/>
    <property type="project" value="TreeGrafter"/>
</dbReference>
<dbReference type="InterPro" id="IPR036770">
    <property type="entry name" value="Ankyrin_rpt-contain_sf"/>
</dbReference>
<dbReference type="EMBL" id="KB320756">
    <property type="protein sequence ID" value="ELW64052.1"/>
    <property type="molecule type" value="Genomic_DNA"/>
</dbReference>
<feature type="region of interest" description="Disordered" evidence="2">
    <location>
        <begin position="14"/>
        <end position="38"/>
    </location>
</feature>
<sequence>MASVDWTSLWARVGSRNSEGSERRGAQQRPAQRGSKQRALKIASIVTWSDTESRQPSLPEESDHRAIGRSSYELFAASVGNPEWLRFCLNQDPEEIATDDKGFAATHFAAQGAKLACLKVLIEEYKFPVDLRTSKSQTPLHLVIHRDNKAIAIPCIRYLLEQGAALNAQTCNGSTPLHLAAREGLLACVKFLVQSGADVHARDAMGCKPIDLCKIWNHRTCARFLKDAMWKRDKKDFACEMGKLKKLKDQLIVLEQNYLAEYQKQLQLLRKADYRKWLHCKQLLGQRHSLNPPTKQEASAPPRTIALSMASEYQGLQPSKHFHPFAKVHRQCIPQPNDTVKPIYPQQMVRRPEMWNSSNNPARPPTTQISYPQGIRMSVHPDPSGEHDFSSFLKVTPDRHGGARLRTVDGHWVAPVPRLPFEVVVRALYPQVQPYRMKVPQGLYPISMQSMSGKRHLGNDNFWTDALAMSLRETFDEAFLETMRAHGGLPALPSPKAPL</sequence>
<gene>
    <name evidence="3" type="ORF">TREES_T100006667</name>
</gene>
<dbReference type="STRING" id="246437.L9KS87"/>
<accession>L9KS87</accession>
<proteinExistence type="predicted"/>
<keyword evidence="1" id="KW-0040">ANK repeat</keyword>
<dbReference type="GO" id="GO:0031116">
    <property type="term" value="P:positive regulation of microtubule polymerization"/>
    <property type="evidence" value="ECO:0007669"/>
    <property type="project" value="TreeGrafter"/>
</dbReference>
<feature type="repeat" description="ANK" evidence="1">
    <location>
        <begin position="172"/>
        <end position="204"/>
    </location>
</feature>
<evidence type="ECO:0000313" key="4">
    <source>
        <dbReference type="Proteomes" id="UP000011518"/>
    </source>
</evidence>
<dbReference type="GO" id="GO:0060236">
    <property type="term" value="P:regulation of mitotic spindle organization"/>
    <property type="evidence" value="ECO:0007669"/>
    <property type="project" value="TreeGrafter"/>
</dbReference>
<dbReference type="PANTHER" id="PTHR24160">
    <property type="entry name" value="ANKYRIN REPEAT DOMAIN-CONTAINING PROTEIN 53"/>
    <property type="match status" value="1"/>
</dbReference>
<dbReference type="OrthoDB" id="10254927at2759"/>
<dbReference type="InParanoid" id="L9KS87"/>
<dbReference type="Proteomes" id="UP000011518">
    <property type="component" value="Unassembled WGS sequence"/>
</dbReference>
<protein>
    <submittedName>
        <fullName evidence="3">Ankyrin repeat domain-containing protein 53</fullName>
    </submittedName>
</protein>
<dbReference type="SUPFAM" id="SSF48403">
    <property type="entry name" value="Ankyrin repeat"/>
    <property type="match status" value="1"/>
</dbReference>
<dbReference type="InterPro" id="IPR002110">
    <property type="entry name" value="Ankyrin_rpt"/>
</dbReference>
<dbReference type="KEGG" id="tup:102496549"/>
<dbReference type="AlphaFoldDB" id="L9KS87"/>
<dbReference type="SMART" id="SM00248">
    <property type="entry name" value="ANK"/>
    <property type="match status" value="3"/>
</dbReference>
<reference evidence="4" key="1">
    <citation type="submission" date="2012-07" db="EMBL/GenBank/DDBJ databases">
        <title>Genome of the Chinese tree shrew, a rising model animal genetically related to primates.</title>
        <authorList>
            <person name="Zhang G."/>
            <person name="Fan Y."/>
            <person name="Yao Y."/>
            <person name="Huang Z."/>
        </authorList>
    </citation>
    <scope>NUCLEOTIDE SEQUENCE [LARGE SCALE GENOMIC DNA]</scope>
</reference>
<dbReference type="GO" id="GO:1902412">
    <property type="term" value="P:regulation of mitotic cytokinesis"/>
    <property type="evidence" value="ECO:0007669"/>
    <property type="project" value="InterPro"/>
</dbReference>
<name>L9KS87_TUPCH</name>